<dbReference type="EMBL" id="UINC01004543">
    <property type="protein sequence ID" value="SVA15095.1"/>
    <property type="molecule type" value="Genomic_DNA"/>
</dbReference>
<dbReference type="InterPro" id="IPR058240">
    <property type="entry name" value="rSAM_sf"/>
</dbReference>
<dbReference type="CDD" id="cd01335">
    <property type="entry name" value="Radical_SAM"/>
    <property type="match status" value="1"/>
</dbReference>
<accession>A0A381TG33</accession>
<reference evidence="1" key="1">
    <citation type="submission" date="2018-05" db="EMBL/GenBank/DDBJ databases">
        <authorList>
            <person name="Lanie J.A."/>
            <person name="Ng W.-L."/>
            <person name="Kazmierczak K.M."/>
            <person name="Andrzejewski T.M."/>
            <person name="Davidsen T.M."/>
            <person name="Wayne K.J."/>
            <person name="Tettelin H."/>
            <person name="Glass J.I."/>
            <person name="Rusch D."/>
            <person name="Podicherti R."/>
            <person name="Tsui H.-C.T."/>
            <person name="Winkler M.E."/>
        </authorList>
    </citation>
    <scope>NUCLEOTIDE SEQUENCE</scope>
</reference>
<sequence length="255" mass="29972">MEFPDSAVLEKILNRKNINLDISARCTLECPRCRRAQYKRSGDKVPGHDISRTDFEKILKHFDRILFCGQVSDPTVHPELPYFLKRIYEERKFTTIATAASHKPIEWYEKTFKVNPNAVWRFGVDGFPEESHRYRINQDGPKLFEVMKMGVSMGIDIEWQCIVFSYNEDHIEAIKQMAIDNGITFSLTYSSRWHNLTGYPDPYQPKNTSQYIGGDTFNETNIHTKKRIDILSNYSDYQKKLWNEELWLKESSLVI</sequence>
<dbReference type="InterPro" id="IPR013785">
    <property type="entry name" value="Aldolase_TIM"/>
</dbReference>
<dbReference type="AlphaFoldDB" id="A0A381TG33"/>
<protein>
    <recommendedName>
        <fullName evidence="2">Radical SAM core domain-containing protein</fullName>
    </recommendedName>
</protein>
<proteinExistence type="predicted"/>
<dbReference type="Gene3D" id="3.20.20.70">
    <property type="entry name" value="Aldolase class I"/>
    <property type="match status" value="1"/>
</dbReference>
<evidence type="ECO:0000313" key="1">
    <source>
        <dbReference type="EMBL" id="SVA15095.1"/>
    </source>
</evidence>
<name>A0A381TG33_9ZZZZ</name>
<dbReference type="SUPFAM" id="SSF102114">
    <property type="entry name" value="Radical SAM enzymes"/>
    <property type="match status" value="1"/>
</dbReference>
<evidence type="ECO:0008006" key="2">
    <source>
        <dbReference type="Google" id="ProtNLM"/>
    </source>
</evidence>
<gene>
    <name evidence="1" type="ORF">METZ01_LOCUS67949</name>
</gene>
<organism evidence="1">
    <name type="scientific">marine metagenome</name>
    <dbReference type="NCBI Taxonomy" id="408172"/>
    <lineage>
        <taxon>unclassified sequences</taxon>
        <taxon>metagenomes</taxon>
        <taxon>ecological metagenomes</taxon>
    </lineage>
</organism>